<comment type="caution">
    <text evidence="1">The sequence shown here is derived from an EMBL/GenBank/DDBJ whole genome shotgun (WGS) entry which is preliminary data.</text>
</comment>
<sequence length="160" mass="17436">MQSLFFSPVQPTSNGWIWGAGPVFLLPTASDDLLGTDQWGLGPTAVALKQSGAWTNGGLVNHIWSVAGDSDRPDINQSFIQPFFSYNTPTATTLTFTADSTYNWDTKDWTVPVGVFVSQVFKAGNQIMQIGAGPRYYVESPDNGPEGWGARVNLVFLFPK</sequence>
<accession>A0ABT8W1K4</accession>
<dbReference type="RefSeq" id="WP_302909866.1">
    <property type="nucleotide sequence ID" value="NZ_JAUMIS010000002.1"/>
</dbReference>
<evidence type="ECO:0008006" key="3">
    <source>
        <dbReference type="Google" id="ProtNLM"/>
    </source>
</evidence>
<proteinExistence type="predicted"/>
<keyword evidence="2" id="KW-1185">Reference proteome</keyword>
<organism evidence="1 2">
    <name type="scientific">Marinobacter suaedae</name>
    <dbReference type="NCBI Taxonomy" id="3057675"/>
    <lineage>
        <taxon>Bacteria</taxon>
        <taxon>Pseudomonadati</taxon>
        <taxon>Pseudomonadota</taxon>
        <taxon>Gammaproteobacteria</taxon>
        <taxon>Pseudomonadales</taxon>
        <taxon>Marinobacteraceae</taxon>
        <taxon>Marinobacter</taxon>
    </lineage>
</organism>
<evidence type="ECO:0000313" key="2">
    <source>
        <dbReference type="Proteomes" id="UP001168640"/>
    </source>
</evidence>
<reference evidence="1" key="1">
    <citation type="submission" date="2023-07" db="EMBL/GenBank/DDBJ databases">
        <title>Marinobacter sp. chi1 genome sequencing and assembly.</title>
        <authorList>
            <person name="Park S."/>
        </authorList>
    </citation>
    <scope>NUCLEOTIDE SEQUENCE</scope>
    <source>
        <strain evidence="1">Chi1</strain>
    </source>
</reference>
<gene>
    <name evidence="1" type="ORF">QVZ43_10310</name>
</gene>
<dbReference type="EMBL" id="JAUMIS010000002">
    <property type="protein sequence ID" value="MDO3722114.1"/>
    <property type="molecule type" value="Genomic_DNA"/>
</dbReference>
<evidence type="ECO:0000313" key="1">
    <source>
        <dbReference type="EMBL" id="MDO3722114.1"/>
    </source>
</evidence>
<name>A0ABT8W1K4_9GAMM</name>
<dbReference type="Proteomes" id="UP001168640">
    <property type="component" value="Unassembled WGS sequence"/>
</dbReference>
<protein>
    <recommendedName>
        <fullName evidence="3">Transporter</fullName>
    </recommendedName>
</protein>